<accession>A0AAW2XEC2</accession>
<dbReference type="SUPFAM" id="SSF51735">
    <property type="entry name" value="NAD(P)-binding Rossmann-fold domains"/>
    <property type="match status" value="1"/>
</dbReference>
<organism evidence="5">
    <name type="scientific">Sesamum latifolium</name>
    <dbReference type="NCBI Taxonomy" id="2727402"/>
    <lineage>
        <taxon>Eukaryota</taxon>
        <taxon>Viridiplantae</taxon>
        <taxon>Streptophyta</taxon>
        <taxon>Embryophyta</taxon>
        <taxon>Tracheophyta</taxon>
        <taxon>Spermatophyta</taxon>
        <taxon>Magnoliopsida</taxon>
        <taxon>eudicotyledons</taxon>
        <taxon>Gunneridae</taxon>
        <taxon>Pentapetalae</taxon>
        <taxon>asterids</taxon>
        <taxon>lamiids</taxon>
        <taxon>Lamiales</taxon>
        <taxon>Pedaliaceae</taxon>
        <taxon>Sesamum</taxon>
    </lineage>
</organism>
<evidence type="ECO:0000313" key="5">
    <source>
        <dbReference type="EMBL" id="KAL0450506.1"/>
    </source>
</evidence>
<dbReference type="Gene3D" id="1.25.40.10">
    <property type="entry name" value="Tetratricopeptide repeat domain"/>
    <property type="match status" value="2"/>
</dbReference>
<sequence length="756" mass="82829">MAMQSEEELVVRMKCLKQASWICYKCGDLHSGTVIFDKMSKKTTGSWNALISGHLQLGQPLEACNLFLQMVNKCNLDLIALANGLLTCADLGYLLLGKAIHCRIHRRGVHLDLVGTTALIDMYCKCKHLSAATNIFHSTDTKDDALFNVMIAGYLHNGCVFRAIETFCEMVAMCVRPNTGTIISVLSALSDMGGIHACKCIHGYVFRQDENKNVAPDGVTFKSILSACSHCGFIEEGLYAYSSMQEEYGITPSDEHYGCMNSWKFRDGERVGQWLLDVEPQNASAYCSVSNFYAGEGKWDEVAHLGAVAKGKVPPGVEPRSLDSKSRVLTTTPWNRFIDRHHVMIILSNAGRSPSRLSEALNWASSRNSPPKIPLLTADTSDPNSLIRLAAQARIILNCVGPFRLYGQPVVSACVDAGCDYLDICGEPEFMERMEALYHEKAVEKGSLVVSACGFDSIPAEIGLMFHSRQWTGPSVPNRVEAYLSLESDKRIVGNFGTYESAVLGVANAGKLVELRRNRPKRARPQILGSAPPKGPIIEHQKQLGLWAIKLPSADSIVVRRTLAALTENPNGLAGVNESDENAKMRAAFWSSVKPAHFGVKLGSKSVLGLFPVVMLGIFIGLLSKNALGRWLLLKFPSFFSLGWFRKKGPSEDEVASATFKMWFIGQGFSDSSLASQGNKKPDTEIITRVMGPEIGYLTTPIILLQCALLVLKDRDNLPKGGVFTPGIVFGPTDLETRLQENGISFDFISKKTLSA</sequence>
<dbReference type="InterPro" id="IPR036291">
    <property type="entry name" value="NAD(P)-bd_dom_sf"/>
</dbReference>
<dbReference type="InterPro" id="IPR011990">
    <property type="entry name" value="TPR-like_helical_dom_sf"/>
</dbReference>
<feature type="repeat" description="PPR" evidence="3">
    <location>
        <begin position="143"/>
        <end position="177"/>
    </location>
</feature>
<dbReference type="GO" id="GO:0005886">
    <property type="term" value="C:plasma membrane"/>
    <property type="evidence" value="ECO:0007669"/>
    <property type="project" value="TreeGrafter"/>
</dbReference>
<comment type="similarity">
    <text evidence="2">Belongs to the saccharopine dehydrogenase family.</text>
</comment>
<dbReference type="PANTHER" id="PTHR12286">
    <property type="entry name" value="SACCHAROPINE DEHYDROGENASE-LIKE OXIDOREDUCTASE"/>
    <property type="match status" value="1"/>
</dbReference>
<comment type="caution">
    <text evidence="5">The sequence shown here is derived from an EMBL/GenBank/DDBJ whole genome shotgun (WGS) entry which is preliminary data.</text>
</comment>
<dbReference type="GO" id="GO:0009247">
    <property type="term" value="P:glycolipid biosynthetic process"/>
    <property type="evidence" value="ECO:0007669"/>
    <property type="project" value="TreeGrafter"/>
</dbReference>
<evidence type="ECO:0000256" key="3">
    <source>
        <dbReference type="PROSITE-ProRule" id="PRU00708"/>
    </source>
</evidence>
<proteinExistence type="inferred from homology"/>
<evidence type="ECO:0000259" key="4">
    <source>
        <dbReference type="Pfam" id="PF03435"/>
    </source>
</evidence>
<dbReference type="EMBL" id="JACGWN010000005">
    <property type="protein sequence ID" value="KAL0450506.1"/>
    <property type="molecule type" value="Genomic_DNA"/>
</dbReference>
<dbReference type="GO" id="GO:0005739">
    <property type="term" value="C:mitochondrion"/>
    <property type="evidence" value="ECO:0007669"/>
    <property type="project" value="TreeGrafter"/>
</dbReference>
<dbReference type="Pfam" id="PF01535">
    <property type="entry name" value="PPR"/>
    <property type="match status" value="3"/>
</dbReference>
<evidence type="ECO:0000256" key="1">
    <source>
        <dbReference type="ARBA" id="ARBA00022737"/>
    </source>
</evidence>
<keyword evidence="1" id="KW-0677">Repeat</keyword>
<dbReference type="PANTHER" id="PTHR12286:SF5">
    <property type="entry name" value="SACCHAROPINE DEHYDROGENASE-LIKE OXIDOREDUCTASE"/>
    <property type="match status" value="1"/>
</dbReference>
<dbReference type="InterPro" id="IPR002885">
    <property type="entry name" value="PPR_rpt"/>
</dbReference>
<gene>
    <name evidence="5" type="ORF">Slati_1607000</name>
</gene>
<dbReference type="InterPro" id="IPR051276">
    <property type="entry name" value="Saccharopine_DH-like_oxidrdct"/>
</dbReference>
<dbReference type="Gene3D" id="3.40.50.720">
    <property type="entry name" value="NAD(P)-binding Rossmann-like Domain"/>
    <property type="match status" value="1"/>
</dbReference>
<feature type="domain" description="Saccharopine dehydrogenase NADP binding" evidence="4">
    <location>
        <begin position="351"/>
        <end position="450"/>
    </location>
</feature>
<name>A0AAW2XEC2_9LAMI</name>
<dbReference type="InterPro" id="IPR005097">
    <property type="entry name" value="Sacchrp_dh_NADP-bd"/>
</dbReference>
<dbReference type="Pfam" id="PF03435">
    <property type="entry name" value="Sacchrp_dh_NADP"/>
    <property type="match status" value="1"/>
</dbReference>
<evidence type="ECO:0000256" key="2">
    <source>
        <dbReference type="ARBA" id="ARBA00038048"/>
    </source>
</evidence>
<dbReference type="GO" id="GO:0005811">
    <property type="term" value="C:lipid droplet"/>
    <property type="evidence" value="ECO:0007669"/>
    <property type="project" value="TreeGrafter"/>
</dbReference>
<reference evidence="5" key="2">
    <citation type="journal article" date="2024" name="Plant">
        <title>Genomic evolution and insights into agronomic trait innovations of Sesamum species.</title>
        <authorList>
            <person name="Miao H."/>
            <person name="Wang L."/>
            <person name="Qu L."/>
            <person name="Liu H."/>
            <person name="Sun Y."/>
            <person name="Le M."/>
            <person name="Wang Q."/>
            <person name="Wei S."/>
            <person name="Zheng Y."/>
            <person name="Lin W."/>
            <person name="Duan Y."/>
            <person name="Cao H."/>
            <person name="Xiong S."/>
            <person name="Wang X."/>
            <person name="Wei L."/>
            <person name="Li C."/>
            <person name="Ma Q."/>
            <person name="Ju M."/>
            <person name="Zhao R."/>
            <person name="Li G."/>
            <person name="Mu C."/>
            <person name="Tian Q."/>
            <person name="Mei H."/>
            <person name="Zhang T."/>
            <person name="Gao T."/>
            <person name="Zhang H."/>
        </authorList>
    </citation>
    <scope>NUCLEOTIDE SEQUENCE</scope>
    <source>
        <strain evidence="5">KEN1</strain>
    </source>
</reference>
<protein>
    <submittedName>
        <fullName evidence="5">Mitochondrial saccharopine dehydrogenase-like oxidoreductase</fullName>
    </submittedName>
</protein>
<reference evidence="5" key="1">
    <citation type="submission" date="2020-06" db="EMBL/GenBank/DDBJ databases">
        <authorList>
            <person name="Li T."/>
            <person name="Hu X."/>
            <person name="Zhang T."/>
            <person name="Song X."/>
            <person name="Zhang H."/>
            <person name="Dai N."/>
            <person name="Sheng W."/>
            <person name="Hou X."/>
            <person name="Wei L."/>
        </authorList>
    </citation>
    <scope>NUCLEOTIDE SEQUENCE</scope>
    <source>
        <strain evidence="5">KEN1</strain>
        <tissue evidence="5">Leaf</tissue>
    </source>
</reference>
<dbReference type="PROSITE" id="PS51375">
    <property type="entry name" value="PPR"/>
    <property type="match status" value="1"/>
</dbReference>
<dbReference type="NCBIfam" id="TIGR00756">
    <property type="entry name" value="PPR"/>
    <property type="match status" value="3"/>
</dbReference>
<dbReference type="AlphaFoldDB" id="A0AAW2XEC2"/>